<evidence type="ECO:0000256" key="1">
    <source>
        <dbReference type="ARBA" id="ARBA00022737"/>
    </source>
</evidence>
<dbReference type="Gene3D" id="1.25.40.10">
    <property type="entry name" value="Tetratricopeptide repeat domain"/>
    <property type="match status" value="1"/>
</dbReference>
<protein>
    <recommendedName>
        <fullName evidence="5">Pentatricopeptide repeat-containing protein</fullName>
    </recommendedName>
</protein>
<dbReference type="NCBIfam" id="TIGR00756">
    <property type="entry name" value="PPR"/>
    <property type="match status" value="1"/>
</dbReference>
<dbReference type="PANTHER" id="PTHR47926">
    <property type="entry name" value="PENTATRICOPEPTIDE REPEAT-CONTAINING PROTEIN"/>
    <property type="match status" value="1"/>
</dbReference>
<dbReference type="PANTHER" id="PTHR47926:SF425">
    <property type="entry name" value="REPEAT (TPR)-LIKE SUPERFAMILY PROTEIN, PUTATIVE-RELATED"/>
    <property type="match status" value="1"/>
</dbReference>
<proteinExistence type="predicted"/>
<accession>A0AAP0P3M6</accession>
<dbReference type="Proteomes" id="UP001420932">
    <property type="component" value="Unassembled WGS sequence"/>
</dbReference>
<dbReference type="AlphaFoldDB" id="A0AAP0P3M6"/>
<keyword evidence="1" id="KW-0677">Repeat</keyword>
<comment type="caution">
    <text evidence="3">The sequence shown here is derived from an EMBL/GenBank/DDBJ whole genome shotgun (WGS) entry which is preliminary data.</text>
</comment>
<evidence type="ECO:0000313" key="3">
    <source>
        <dbReference type="EMBL" id="KAK9127390.1"/>
    </source>
</evidence>
<evidence type="ECO:0000256" key="2">
    <source>
        <dbReference type="PROSITE-ProRule" id="PRU00708"/>
    </source>
</evidence>
<feature type="repeat" description="PPR" evidence="2">
    <location>
        <begin position="51"/>
        <end position="85"/>
    </location>
</feature>
<dbReference type="GO" id="GO:0003723">
    <property type="term" value="F:RNA binding"/>
    <property type="evidence" value="ECO:0007669"/>
    <property type="project" value="InterPro"/>
</dbReference>
<dbReference type="GO" id="GO:0009451">
    <property type="term" value="P:RNA modification"/>
    <property type="evidence" value="ECO:0007669"/>
    <property type="project" value="InterPro"/>
</dbReference>
<name>A0AAP0P3M6_9MAGN</name>
<evidence type="ECO:0008006" key="5">
    <source>
        <dbReference type="Google" id="ProtNLM"/>
    </source>
</evidence>
<dbReference type="Pfam" id="PF01535">
    <property type="entry name" value="PPR"/>
    <property type="match status" value="2"/>
</dbReference>
<reference evidence="3 4" key="1">
    <citation type="submission" date="2024-01" db="EMBL/GenBank/DDBJ databases">
        <title>Genome assemblies of Stephania.</title>
        <authorList>
            <person name="Yang L."/>
        </authorList>
    </citation>
    <scope>NUCLEOTIDE SEQUENCE [LARGE SCALE GENOMIC DNA]</scope>
    <source>
        <strain evidence="3">YNDBR</strain>
        <tissue evidence="3">Leaf</tissue>
    </source>
</reference>
<sequence length="239" mass="26648">MRVEGVSPDGFTLPHVLKACGGVMELAMGKGYIVKFIGAAWIVFDVLNDRTIVSWTSIISGYAHNGNSMEALRIFSRMRELDVKLDWIAIVSVLRAYTDVDDLGQGKSIQGLVVKLRLELEHDLLVALTSLECYDIGVGALELARWMDDYVDKNCARYVFDRTPCKDVVAWSAMIVGYGLHGRGYEAIDMFKAGMWSHVRKVGILMREKGESKDLGYALIEINGKLQAFRVGDKSHPDL</sequence>
<dbReference type="InterPro" id="IPR046960">
    <property type="entry name" value="PPR_At4g14850-like_plant"/>
</dbReference>
<evidence type="ECO:0000313" key="4">
    <source>
        <dbReference type="Proteomes" id="UP001420932"/>
    </source>
</evidence>
<organism evidence="3 4">
    <name type="scientific">Stephania yunnanensis</name>
    <dbReference type="NCBI Taxonomy" id="152371"/>
    <lineage>
        <taxon>Eukaryota</taxon>
        <taxon>Viridiplantae</taxon>
        <taxon>Streptophyta</taxon>
        <taxon>Embryophyta</taxon>
        <taxon>Tracheophyta</taxon>
        <taxon>Spermatophyta</taxon>
        <taxon>Magnoliopsida</taxon>
        <taxon>Ranunculales</taxon>
        <taxon>Menispermaceae</taxon>
        <taxon>Menispermoideae</taxon>
        <taxon>Cissampelideae</taxon>
        <taxon>Stephania</taxon>
    </lineage>
</organism>
<gene>
    <name evidence="3" type="ORF">Syun_016187</name>
</gene>
<dbReference type="EMBL" id="JBBNAF010000007">
    <property type="protein sequence ID" value="KAK9127390.1"/>
    <property type="molecule type" value="Genomic_DNA"/>
</dbReference>
<keyword evidence="4" id="KW-1185">Reference proteome</keyword>
<dbReference type="PROSITE" id="PS51375">
    <property type="entry name" value="PPR"/>
    <property type="match status" value="1"/>
</dbReference>
<dbReference type="InterPro" id="IPR002885">
    <property type="entry name" value="PPR_rpt"/>
</dbReference>
<dbReference type="InterPro" id="IPR011990">
    <property type="entry name" value="TPR-like_helical_dom_sf"/>
</dbReference>